<feature type="transmembrane region" description="Helical" evidence="6">
    <location>
        <begin position="39"/>
        <end position="56"/>
    </location>
</feature>
<keyword evidence="4 6" id="KW-1133">Transmembrane helix</keyword>
<dbReference type="EMBL" id="CADCVE010000094">
    <property type="protein sequence ID" value="CAA9463772.1"/>
    <property type="molecule type" value="Genomic_DNA"/>
</dbReference>
<sequence>MERIKRNLVLALGLGVAVYLALAVASGFGDLRDALGDFRWSLVPLIFGLVTLSYVVRYARWSYYLRLLGVRMPFVQDVVIFVAGLSMTISPGKLGEVLKSVFIRQVNGAPVARTASAVVAERATDGTGMVAWGLIGALAFSFGPSSLLLFLGATAAGIIVLRSRRLSLLAERILLKVPLLHRLAPHVRDFHGASNQLLAPGALLIGTAISFCSWGLEILAVYLCAVGIGVETPFLVVVFIFVLGSLGGALTMLPGGIGAAEAGMFGLFTALAGLPAGLAAALTFIIRLSTLWFATLLGVVGLFAVQRVIGEPAVEAADAKVHDAEARDRKEPRGVV</sequence>
<dbReference type="GO" id="GO:0005886">
    <property type="term" value="C:plasma membrane"/>
    <property type="evidence" value="ECO:0007669"/>
    <property type="project" value="UniProtKB-SubCell"/>
</dbReference>
<comment type="subcellular location">
    <subcellularLocation>
        <location evidence="1">Cell membrane</location>
        <topology evidence="1">Multi-pass membrane protein</topology>
    </subcellularLocation>
</comment>
<feature type="transmembrane region" description="Helical" evidence="6">
    <location>
        <begin position="234"/>
        <end position="253"/>
    </location>
</feature>
<evidence type="ECO:0008006" key="8">
    <source>
        <dbReference type="Google" id="ProtNLM"/>
    </source>
</evidence>
<reference evidence="7" key="1">
    <citation type="submission" date="2020-02" db="EMBL/GenBank/DDBJ databases">
        <authorList>
            <person name="Meier V. D."/>
        </authorList>
    </citation>
    <scope>NUCLEOTIDE SEQUENCE</scope>
    <source>
        <strain evidence="7">AVDCRST_MAG28</strain>
    </source>
</reference>
<evidence type="ECO:0000313" key="7">
    <source>
        <dbReference type="EMBL" id="CAA9463772.1"/>
    </source>
</evidence>
<evidence type="ECO:0000256" key="4">
    <source>
        <dbReference type="ARBA" id="ARBA00022989"/>
    </source>
</evidence>
<evidence type="ECO:0000256" key="6">
    <source>
        <dbReference type="SAM" id="Phobius"/>
    </source>
</evidence>
<evidence type="ECO:0000256" key="1">
    <source>
        <dbReference type="ARBA" id="ARBA00004651"/>
    </source>
</evidence>
<keyword evidence="5 6" id="KW-0472">Membrane</keyword>
<protein>
    <recommendedName>
        <fullName evidence="8">Integral membrane protein</fullName>
    </recommendedName>
</protein>
<dbReference type="NCBIfam" id="TIGR00374">
    <property type="entry name" value="flippase-like domain"/>
    <property type="match status" value="1"/>
</dbReference>
<organism evidence="7">
    <name type="scientific">uncultured Rubrobacteraceae bacterium</name>
    <dbReference type="NCBI Taxonomy" id="349277"/>
    <lineage>
        <taxon>Bacteria</taxon>
        <taxon>Bacillati</taxon>
        <taxon>Actinomycetota</taxon>
        <taxon>Rubrobacteria</taxon>
        <taxon>Rubrobacterales</taxon>
        <taxon>Rubrobacteraceae</taxon>
        <taxon>environmental samples</taxon>
    </lineage>
</organism>
<gene>
    <name evidence="7" type="ORF">AVDCRST_MAG28-3810</name>
</gene>
<dbReference type="Pfam" id="PF03706">
    <property type="entry name" value="LPG_synthase_TM"/>
    <property type="match status" value="1"/>
</dbReference>
<dbReference type="InterPro" id="IPR022791">
    <property type="entry name" value="L-PG_synthase/AglD"/>
</dbReference>
<feature type="transmembrane region" description="Helical" evidence="6">
    <location>
        <begin position="265"/>
        <end position="286"/>
    </location>
</feature>
<keyword evidence="2" id="KW-1003">Cell membrane</keyword>
<feature type="transmembrane region" description="Helical" evidence="6">
    <location>
        <begin position="68"/>
        <end position="89"/>
    </location>
</feature>
<feature type="transmembrane region" description="Helical" evidence="6">
    <location>
        <begin position="292"/>
        <end position="310"/>
    </location>
</feature>
<dbReference type="PANTHER" id="PTHR39087:SF2">
    <property type="entry name" value="UPF0104 MEMBRANE PROTEIN MJ1595"/>
    <property type="match status" value="1"/>
</dbReference>
<proteinExistence type="predicted"/>
<evidence type="ECO:0000256" key="3">
    <source>
        <dbReference type="ARBA" id="ARBA00022692"/>
    </source>
</evidence>
<dbReference type="PANTHER" id="PTHR39087">
    <property type="entry name" value="UPF0104 MEMBRANE PROTEIN MJ1595"/>
    <property type="match status" value="1"/>
</dbReference>
<name>A0A6J4R496_9ACTN</name>
<feature type="transmembrane region" description="Helical" evidence="6">
    <location>
        <begin position="131"/>
        <end position="161"/>
    </location>
</feature>
<keyword evidence="3 6" id="KW-0812">Transmembrane</keyword>
<evidence type="ECO:0000256" key="2">
    <source>
        <dbReference type="ARBA" id="ARBA00022475"/>
    </source>
</evidence>
<dbReference type="AlphaFoldDB" id="A0A6J4R496"/>
<feature type="transmembrane region" description="Helical" evidence="6">
    <location>
        <begin position="202"/>
        <end position="228"/>
    </location>
</feature>
<evidence type="ECO:0000256" key="5">
    <source>
        <dbReference type="ARBA" id="ARBA00023136"/>
    </source>
</evidence>
<accession>A0A6J4R496</accession>